<reference evidence="2 3" key="1">
    <citation type="submission" date="2010-12" db="EMBL/GenBank/DDBJ databases">
        <title>Whole genome sequence of Acidiphilium multivorum AIU301.</title>
        <authorList>
            <person name="Narita-Yamada S."/>
            <person name="Nakamura S."/>
            <person name="Ito N."/>
            <person name="Takarada H."/>
            <person name="Katano Y."/>
            <person name="Nakazawa H."/>
            <person name="Hosoyama A."/>
            <person name="Yamada R."/>
            <person name="Fujita N."/>
        </authorList>
    </citation>
    <scope>NUCLEOTIDE SEQUENCE [LARGE SCALE GENOMIC DNA]</scope>
    <source>
        <strain evidence="3">DSM 11245 / JCM 8867 / AIU301</strain>
    </source>
</reference>
<dbReference type="HOGENOM" id="CLU_1444786_0_0_5"/>
<name>F0J0E5_ACIMA</name>
<dbReference type="AlphaFoldDB" id="F0J0E5"/>
<feature type="transmembrane region" description="Helical" evidence="1">
    <location>
        <begin position="68"/>
        <end position="88"/>
    </location>
</feature>
<organism evidence="2 3">
    <name type="scientific">Acidiphilium multivorum (strain DSM 11245 / JCM 8867 / NBRC 100883 / AIU 301)</name>
    <dbReference type="NCBI Taxonomy" id="926570"/>
    <lineage>
        <taxon>Bacteria</taxon>
        <taxon>Pseudomonadati</taxon>
        <taxon>Pseudomonadota</taxon>
        <taxon>Alphaproteobacteria</taxon>
        <taxon>Acetobacterales</taxon>
        <taxon>Acidocellaceae</taxon>
        <taxon>Acidiphilium</taxon>
    </lineage>
</organism>
<feature type="transmembrane region" description="Helical" evidence="1">
    <location>
        <begin position="42"/>
        <end position="62"/>
    </location>
</feature>
<dbReference type="OrthoDB" id="9995052at2"/>
<keyword evidence="1" id="KW-0812">Transmembrane</keyword>
<dbReference type="KEGG" id="amv:ACMV_21580"/>
<proteinExistence type="predicted"/>
<evidence type="ECO:0000313" key="2">
    <source>
        <dbReference type="EMBL" id="BAJ81505.1"/>
    </source>
</evidence>
<accession>F0J0E5</accession>
<dbReference type="Proteomes" id="UP000007100">
    <property type="component" value="Chromosome"/>
</dbReference>
<gene>
    <name evidence="2" type="ordered locus">ACMV_21580</name>
</gene>
<protein>
    <submittedName>
        <fullName evidence="2">Uncharacterized protein</fullName>
    </submittedName>
</protein>
<keyword evidence="3" id="KW-1185">Reference proteome</keyword>
<sequence length="187" mass="20084">MIDKPAALRQFAQMSDDGSDDRNLLEDDLALRAGPAKTSPPLPVALMILLLGLAAPFVFVHTARPSPFLTAMALLLPLSGTIAVIGSVESMRRRHGDRAVRTRAVIGADGVALLRRPAETEHHVWADIAAAEVTPTTLTLQVRGEDGKRLRRAIRYAGLETPVEMLRGRIAQGLKNGAAVTKGDRLS</sequence>
<dbReference type="EMBL" id="AP012035">
    <property type="protein sequence ID" value="BAJ81505.1"/>
    <property type="molecule type" value="Genomic_DNA"/>
</dbReference>
<evidence type="ECO:0000313" key="3">
    <source>
        <dbReference type="Proteomes" id="UP000007100"/>
    </source>
</evidence>
<evidence type="ECO:0000256" key="1">
    <source>
        <dbReference type="SAM" id="Phobius"/>
    </source>
</evidence>
<keyword evidence="1" id="KW-0472">Membrane</keyword>
<keyword evidence="1" id="KW-1133">Transmembrane helix</keyword>